<dbReference type="InterPro" id="IPR036419">
    <property type="entry name" value="Ribosomal_S3_C_sf"/>
</dbReference>
<comment type="similarity">
    <text evidence="2">Belongs to the universal ribosomal protein uS3 family.</text>
</comment>
<gene>
    <name evidence="7" type="ORF">BC936DRAFT_141444</name>
</gene>
<dbReference type="EMBL" id="RBNI01019661">
    <property type="protein sequence ID" value="RUO96792.1"/>
    <property type="molecule type" value="Genomic_DNA"/>
</dbReference>
<dbReference type="GO" id="GO:1990904">
    <property type="term" value="C:ribonucleoprotein complex"/>
    <property type="evidence" value="ECO:0007669"/>
    <property type="project" value="UniProtKB-KW"/>
</dbReference>
<proteinExistence type="inferred from homology"/>
<protein>
    <recommendedName>
        <fullName evidence="6">Small ribosomal subunit protein uS3m</fullName>
    </recommendedName>
</protein>
<evidence type="ECO:0000256" key="3">
    <source>
        <dbReference type="ARBA" id="ARBA00022980"/>
    </source>
</evidence>
<dbReference type="InterPro" id="IPR007980">
    <property type="entry name" value="Ribosomal_uS3m_fun"/>
</dbReference>
<dbReference type="Proteomes" id="UP000268093">
    <property type="component" value="Unassembled WGS sequence"/>
</dbReference>
<comment type="subcellular location">
    <subcellularLocation>
        <location evidence="1">Mitochondrion</location>
    </subcellularLocation>
</comment>
<dbReference type="GO" id="GO:0005840">
    <property type="term" value="C:ribosome"/>
    <property type="evidence" value="ECO:0007669"/>
    <property type="project" value="UniProtKB-KW"/>
</dbReference>
<organism evidence="7 8">
    <name type="scientific">Jimgerdemannia flammicorona</name>
    <dbReference type="NCBI Taxonomy" id="994334"/>
    <lineage>
        <taxon>Eukaryota</taxon>
        <taxon>Fungi</taxon>
        <taxon>Fungi incertae sedis</taxon>
        <taxon>Mucoromycota</taxon>
        <taxon>Mucoromycotina</taxon>
        <taxon>Endogonomycetes</taxon>
        <taxon>Endogonales</taxon>
        <taxon>Endogonaceae</taxon>
        <taxon>Jimgerdemannia</taxon>
    </lineage>
</organism>
<evidence type="ECO:0000256" key="4">
    <source>
        <dbReference type="ARBA" id="ARBA00023128"/>
    </source>
</evidence>
<evidence type="ECO:0000256" key="6">
    <source>
        <dbReference type="ARBA" id="ARBA00035157"/>
    </source>
</evidence>
<comment type="caution">
    <text evidence="7">The sequence shown here is derived from an EMBL/GenBank/DDBJ whole genome shotgun (WGS) entry which is preliminary data.</text>
</comment>
<evidence type="ECO:0000256" key="5">
    <source>
        <dbReference type="ARBA" id="ARBA00023274"/>
    </source>
</evidence>
<evidence type="ECO:0000313" key="8">
    <source>
        <dbReference type="Proteomes" id="UP000268093"/>
    </source>
</evidence>
<keyword evidence="8" id="KW-1185">Reference proteome</keyword>
<keyword evidence="4" id="KW-0496">Mitochondrion</keyword>
<dbReference type="Pfam" id="PF05316">
    <property type="entry name" value="VAR1"/>
    <property type="match status" value="1"/>
</dbReference>
<keyword evidence="3" id="KW-0689">Ribosomal protein</keyword>
<dbReference type="GO" id="GO:0003735">
    <property type="term" value="F:structural constituent of ribosome"/>
    <property type="evidence" value="ECO:0007669"/>
    <property type="project" value="InterPro"/>
</dbReference>
<dbReference type="OrthoDB" id="3260152at2759"/>
<evidence type="ECO:0000313" key="7">
    <source>
        <dbReference type="EMBL" id="RUO96792.1"/>
    </source>
</evidence>
<dbReference type="GO" id="GO:0005739">
    <property type="term" value="C:mitochondrion"/>
    <property type="evidence" value="ECO:0007669"/>
    <property type="project" value="UniProtKB-SubCell"/>
</dbReference>
<dbReference type="SUPFAM" id="SSF54821">
    <property type="entry name" value="Ribosomal protein S3 C-terminal domain"/>
    <property type="match status" value="1"/>
</dbReference>
<dbReference type="Gene3D" id="3.30.1140.32">
    <property type="entry name" value="Ribosomal protein S3, C-terminal domain"/>
    <property type="match status" value="1"/>
</dbReference>
<dbReference type="AlphaFoldDB" id="A0A433A272"/>
<reference evidence="7 8" key="1">
    <citation type="journal article" date="2018" name="New Phytol.">
        <title>Phylogenomics of Endogonaceae and evolution of mycorrhizas within Mucoromycota.</title>
        <authorList>
            <person name="Chang Y."/>
            <person name="Desiro A."/>
            <person name="Na H."/>
            <person name="Sandor L."/>
            <person name="Lipzen A."/>
            <person name="Clum A."/>
            <person name="Barry K."/>
            <person name="Grigoriev I.V."/>
            <person name="Martin F.M."/>
            <person name="Stajich J.E."/>
            <person name="Smith M.E."/>
            <person name="Bonito G."/>
            <person name="Spatafora J.W."/>
        </authorList>
    </citation>
    <scope>NUCLEOTIDE SEQUENCE [LARGE SCALE GENOMIC DNA]</scope>
    <source>
        <strain evidence="7 8">GMNB39</strain>
    </source>
</reference>
<dbReference type="GO" id="GO:0006412">
    <property type="term" value="P:translation"/>
    <property type="evidence" value="ECO:0007669"/>
    <property type="project" value="InterPro"/>
</dbReference>
<evidence type="ECO:0000256" key="2">
    <source>
        <dbReference type="ARBA" id="ARBA00010761"/>
    </source>
</evidence>
<sequence length="268" mass="29392">MSKSAKALAVGSKQDWSISVYCFTRAACNNLIWEKDAAAKTALKHYFQKHLTSTPVFKHSTSRVIIQLYYYADPLHVDLATFQIDPLRTLLSNVYGPAKELDLRITRLFYPYLNSEILARYLALNSQNSSWPQLTRKFMRSVPIVKAPAVPVASPMVLHWGNLLPHAGNGTIASAVQGIKYQVSGRLGRKRGASRTSTMRKSAGTFKFTSTKSLIDVGRHSFTNKNGSITVKVWISTALFGVGAAAARAGVVKAVRGAGTETMTVKKV</sequence>
<keyword evidence="5" id="KW-0687">Ribonucleoprotein</keyword>
<evidence type="ECO:0000256" key="1">
    <source>
        <dbReference type="ARBA" id="ARBA00004173"/>
    </source>
</evidence>
<name>A0A433A272_9FUNG</name>
<accession>A0A433A272</accession>